<keyword evidence="2" id="KW-0808">Transferase</keyword>
<feature type="domain" description="Methyltransferase" evidence="3">
    <location>
        <begin position="39"/>
        <end position="127"/>
    </location>
</feature>
<keyword evidence="1 4" id="KW-0489">Methyltransferase</keyword>
<dbReference type="PANTHER" id="PTHR43861">
    <property type="entry name" value="TRANS-ACONITATE 2-METHYLTRANSFERASE-RELATED"/>
    <property type="match status" value="1"/>
</dbReference>
<organism evidence="4 5">
    <name type="scientific">Flammeovirga yaeyamensis</name>
    <dbReference type="NCBI Taxonomy" id="367791"/>
    <lineage>
        <taxon>Bacteria</taxon>
        <taxon>Pseudomonadati</taxon>
        <taxon>Bacteroidota</taxon>
        <taxon>Cytophagia</taxon>
        <taxon>Cytophagales</taxon>
        <taxon>Flammeovirgaceae</taxon>
        <taxon>Flammeovirga</taxon>
    </lineage>
</organism>
<protein>
    <submittedName>
        <fullName evidence="4">Methyltransferase domain-containing protein</fullName>
    </submittedName>
</protein>
<dbReference type="AlphaFoldDB" id="A0AAX1N999"/>
<dbReference type="KEGG" id="fya:KMW28_24985"/>
<evidence type="ECO:0000256" key="2">
    <source>
        <dbReference type="ARBA" id="ARBA00022679"/>
    </source>
</evidence>
<dbReference type="CDD" id="cd02440">
    <property type="entry name" value="AdoMet_MTases"/>
    <property type="match status" value="1"/>
</dbReference>
<dbReference type="RefSeq" id="WP_169663640.1">
    <property type="nucleotide sequence ID" value="NZ_CP076133.1"/>
</dbReference>
<evidence type="ECO:0000256" key="1">
    <source>
        <dbReference type="ARBA" id="ARBA00022603"/>
    </source>
</evidence>
<dbReference type="SUPFAM" id="SSF53335">
    <property type="entry name" value="S-adenosyl-L-methionine-dependent methyltransferases"/>
    <property type="match status" value="1"/>
</dbReference>
<gene>
    <name evidence="4" type="ORF">KMW28_24985</name>
</gene>
<dbReference type="InterPro" id="IPR041698">
    <property type="entry name" value="Methyltransf_25"/>
</dbReference>
<accession>A0AAX1N999</accession>
<evidence type="ECO:0000313" key="4">
    <source>
        <dbReference type="EMBL" id="QWG04149.1"/>
    </source>
</evidence>
<keyword evidence="5" id="KW-1185">Reference proteome</keyword>
<dbReference type="GO" id="GO:0008168">
    <property type="term" value="F:methyltransferase activity"/>
    <property type="evidence" value="ECO:0007669"/>
    <property type="project" value="UniProtKB-KW"/>
</dbReference>
<dbReference type="Pfam" id="PF13649">
    <property type="entry name" value="Methyltransf_25"/>
    <property type="match status" value="1"/>
</dbReference>
<proteinExistence type="predicted"/>
<dbReference type="PANTHER" id="PTHR43861:SF1">
    <property type="entry name" value="TRANS-ACONITATE 2-METHYLTRANSFERASE"/>
    <property type="match status" value="1"/>
</dbReference>
<evidence type="ECO:0000313" key="5">
    <source>
        <dbReference type="Proteomes" id="UP000678679"/>
    </source>
</evidence>
<dbReference type="Gene3D" id="3.40.50.150">
    <property type="entry name" value="Vaccinia Virus protein VP39"/>
    <property type="match status" value="1"/>
</dbReference>
<reference evidence="4 5" key="1">
    <citation type="submission" date="2021-05" db="EMBL/GenBank/DDBJ databases">
        <title>Comparative genomic studies on the polysaccharide-degrading batcterial strains of the Flammeovirga genus.</title>
        <authorList>
            <person name="Zewei F."/>
            <person name="Zheng Z."/>
            <person name="Yu L."/>
            <person name="Ruyue G."/>
            <person name="Yanhong M."/>
            <person name="Yuanyuan C."/>
            <person name="Jingyan G."/>
            <person name="Wenjun H."/>
        </authorList>
    </citation>
    <scope>NUCLEOTIDE SEQUENCE [LARGE SCALE GENOMIC DNA]</scope>
    <source>
        <strain evidence="4 5">NBRC:100898</strain>
    </source>
</reference>
<dbReference type="EMBL" id="CP076133">
    <property type="protein sequence ID" value="QWG04149.1"/>
    <property type="molecule type" value="Genomic_DNA"/>
</dbReference>
<evidence type="ECO:0000259" key="3">
    <source>
        <dbReference type="Pfam" id="PF13649"/>
    </source>
</evidence>
<dbReference type="InterPro" id="IPR029063">
    <property type="entry name" value="SAM-dependent_MTases_sf"/>
</dbReference>
<dbReference type="Proteomes" id="UP000678679">
    <property type="component" value="Chromosome 2"/>
</dbReference>
<sequence length="189" mass="21889">MEYYKNKETVSEYIKMAAEVDGQELIDVLKHHLPKGLKVLELGTGPGTDFHILEKDYEVIGSDFSGEFLKRLKKRFAEGIFLNLDASTIETDEKFDGIYSNKVFQHLTDDQIKSSIYRQFEVLNEGGVVCHSMWYGEGDEIFKGMLVNYQDEKSLIQLFEPYFEVLVVEKYMEFEEGDSIRLIAKKLKS</sequence>
<name>A0AAX1N999_9BACT</name>
<dbReference type="GO" id="GO:0032259">
    <property type="term" value="P:methylation"/>
    <property type="evidence" value="ECO:0007669"/>
    <property type="project" value="UniProtKB-KW"/>
</dbReference>